<protein>
    <submittedName>
        <fullName evidence="1">Mv-ORF17 peptide</fullName>
    </submittedName>
</protein>
<name>A1YR79_9ABAC</name>
<proteinExistence type="predicted"/>
<dbReference type="EMBL" id="EF125867">
    <property type="protein sequence ID" value="ABL75969.1"/>
    <property type="molecule type" value="Genomic_DNA"/>
</dbReference>
<keyword evidence="2" id="KW-1185">Reference proteome</keyword>
<accession>A1YR79</accession>
<dbReference type="OrthoDB" id="15991at10239"/>
<dbReference type="Proteomes" id="UP000214542">
    <property type="component" value="Segment"/>
</dbReference>
<organism evidence="1 2">
    <name type="scientific">Maruca vitrata nucleopolyhedrovirus</name>
    <dbReference type="NCBI Taxonomy" id="1307954"/>
    <lineage>
        <taxon>Viruses</taxon>
        <taxon>Viruses incertae sedis</taxon>
        <taxon>Naldaviricetes</taxon>
        <taxon>Lefavirales</taxon>
        <taxon>Baculoviridae</taxon>
        <taxon>Alphabaculovirus</taxon>
        <taxon>Alphabaculovirus mavitratae</taxon>
    </lineage>
</organism>
<dbReference type="RefSeq" id="YP_950747.1">
    <property type="nucleotide sequence ID" value="NC_008725.1"/>
</dbReference>
<evidence type="ECO:0000313" key="2">
    <source>
        <dbReference type="Proteomes" id="UP000214542"/>
    </source>
</evidence>
<evidence type="ECO:0000313" key="1">
    <source>
        <dbReference type="EMBL" id="ABL75969.1"/>
    </source>
</evidence>
<dbReference type="KEGG" id="vg:4643013"/>
<dbReference type="InterPro" id="IPR007355">
    <property type="entry name" value="DUF424"/>
</dbReference>
<sequence>MDESVASMCVNNALEYTADDLLKNIPFSHSKCAPFKLHNYTVLKRLSNGFIDKSVEPCSIGELQKFNFKIDRLTNYISNIFEYEFVVLEHDLSTVHVVNTETKTKLGHLNVSLNQNDANVLTLTATLTS</sequence>
<dbReference type="Pfam" id="PF04242">
    <property type="entry name" value="DUF424"/>
    <property type="match status" value="1"/>
</dbReference>
<dbReference type="GeneID" id="4643013"/>
<reference evidence="1 2" key="1">
    <citation type="journal article" date="2008" name="J. Gen. Virol.">
        <title>Genomic and host range studies of Maruca vitrata nucleopolyhedrovirus.</title>
        <authorList>
            <person name="Chen Y.R."/>
            <person name="Wu C.Y."/>
            <person name="Lee S.T."/>
            <person name="Wu Y.J."/>
            <person name="Lo C.F."/>
            <person name="Tsai M.F."/>
            <person name="Wang C.H."/>
        </authorList>
    </citation>
    <scope>NUCLEOTIDE SEQUENCE [LARGE SCALE GENOMIC DNA]</scope>
</reference>